<proteinExistence type="predicted"/>
<sequence>MIPKEQNMPAYTSRRYSWPGKKVPRDLVDREKSGDAPGGTFSPDAATTKGTFLIIALRMREANPQGNGCDFVNVPESCNQRDDRDNYTL</sequence>
<gene>
    <name evidence="2" type="ORF">LPLAT_LOCUS11461</name>
</gene>
<organism evidence="2 3">
    <name type="scientific">Lasius platythorax</name>
    <dbReference type="NCBI Taxonomy" id="488582"/>
    <lineage>
        <taxon>Eukaryota</taxon>
        <taxon>Metazoa</taxon>
        <taxon>Ecdysozoa</taxon>
        <taxon>Arthropoda</taxon>
        <taxon>Hexapoda</taxon>
        <taxon>Insecta</taxon>
        <taxon>Pterygota</taxon>
        <taxon>Neoptera</taxon>
        <taxon>Endopterygota</taxon>
        <taxon>Hymenoptera</taxon>
        <taxon>Apocrita</taxon>
        <taxon>Aculeata</taxon>
        <taxon>Formicoidea</taxon>
        <taxon>Formicidae</taxon>
        <taxon>Formicinae</taxon>
        <taxon>Lasius</taxon>
        <taxon>Lasius</taxon>
    </lineage>
</organism>
<reference evidence="2" key="1">
    <citation type="submission" date="2024-04" db="EMBL/GenBank/DDBJ databases">
        <authorList>
            <consortium name="Molecular Ecology Group"/>
        </authorList>
    </citation>
    <scope>NUCLEOTIDE SEQUENCE</scope>
</reference>
<evidence type="ECO:0000313" key="2">
    <source>
        <dbReference type="EMBL" id="CAL1686091.1"/>
    </source>
</evidence>
<accession>A0AAV2NZU9</accession>
<name>A0AAV2NZU9_9HYME</name>
<dbReference type="AlphaFoldDB" id="A0AAV2NZU9"/>
<keyword evidence="3" id="KW-1185">Reference proteome</keyword>
<dbReference type="Proteomes" id="UP001497644">
    <property type="component" value="Chromosome 6"/>
</dbReference>
<evidence type="ECO:0000313" key="3">
    <source>
        <dbReference type="Proteomes" id="UP001497644"/>
    </source>
</evidence>
<protein>
    <submittedName>
        <fullName evidence="2">Uncharacterized protein</fullName>
    </submittedName>
</protein>
<feature type="compositionally biased region" description="Basic and acidic residues" evidence="1">
    <location>
        <begin position="23"/>
        <end position="34"/>
    </location>
</feature>
<dbReference type="EMBL" id="OZ034829">
    <property type="protein sequence ID" value="CAL1686091.1"/>
    <property type="molecule type" value="Genomic_DNA"/>
</dbReference>
<evidence type="ECO:0000256" key="1">
    <source>
        <dbReference type="SAM" id="MobiDB-lite"/>
    </source>
</evidence>
<feature type="region of interest" description="Disordered" evidence="1">
    <location>
        <begin position="1"/>
        <end position="45"/>
    </location>
</feature>